<keyword evidence="22" id="KW-1185">Reference proteome</keyword>
<evidence type="ECO:0000256" key="9">
    <source>
        <dbReference type="ARBA" id="ARBA00022723"/>
    </source>
</evidence>
<evidence type="ECO:0000256" key="7">
    <source>
        <dbReference type="ARBA" id="ARBA00022617"/>
    </source>
</evidence>
<evidence type="ECO:0000256" key="11">
    <source>
        <dbReference type="ARBA" id="ARBA00022832"/>
    </source>
</evidence>
<evidence type="ECO:0000256" key="16">
    <source>
        <dbReference type="ARBA" id="ARBA00023098"/>
    </source>
</evidence>
<evidence type="ECO:0000256" key="4">
    <source>
        <dbReference type="ARBA" id="ARBA00005189"/>
    </source>
</evidence>
<dbReference type="EMBL" id="JAAAID010001139">
    <property type="protein sequence ID" value="KAG0011485.1"/>
    <property type="molecule type" value="Genomic_DNA"/>
</dbReference>
<dbReference type="GO" id="GO:0005789">
    <property type="term" value="C:endoplasmic reticulum membrane"/>
    <property type="evidence" value="ECO:0007669"/>
    <property type="project" value="UniProtKB-SubCell"/>
</dbReference>
<keyword evidence="8" id="KW-0812">Transmembrane</keyword>
<dbReference type="Proteomes" id="UP000703661">
    <property type="component" value="Unassembled WGS sequence"/>
</dbReference>
<keyword evidence="7 19" id="KW-0349">Heme</keyword>
<dbReference type="InterPro" id="IPR006694">
    <property type="entry name" value="Fatty_acid_hydroxylase"/>
</dbReference>
<dbReference type="SUPFAM" id="SSF55856">
    <property type="entry name" value="Cytochrome b5-like heme/steroid binding domain"/>
    <property type="match status" value="1"/>
</dbReference>
<comment type="cofactor">
    <cofactor evidence="1">
        <name>Zn(2+)</name>
        <dbReference type="ChEBI" id="CHEBI:29105"/>
    </cofactor>
</comment>
<keyword evidence="13" id="KW-1133">Transmembrane helix</keyword>
<dbReference type="Pfam" id="PF04116">
    <property type="entry name" value="FA_hydroxylase"/>
    <property type="match status" value="1"/>
</dbReference>
<reference evidence="21" key="1">
    <citation type="journal article" date="2020" name="Fungal Divers.">
        <title>Resolving the Mortierellaceae phylogeny through synthesis of multi-gene phylogenetics and phylogenomics.</title>
        <authorList>
            <person name="Vandepol N."/>
            <person name="Liber J."/>
            <person name="Desiro A."/>
            <person name="Na H."/>
            <person name="Kennedy M."/>
            <person name="Barry K."/>
            <person name="Grigoriev I.V."/>
            <person name="Miller A.N."/>
            <person name="O'Donnell K."/>
            <person name="Stajich J.E."/>
            <person name="Bonito G."/>
        </authorList>
    </citation>
    <scope>NUCLEOTIDE SEQUENCE</scope>
    <source>
        <strain evidence="21">NRRL 2769</strain>
    </source>
</reference>
<comment type="similarity">
    <text evidence="19">Belongs to the cytochrome b5 family.</text>
</comment>
<comment type="similarity">
    <text evidence="5">Belongs to the sterol desaturase family. SCS7 subfamily.</text>
</comment>
<keyword evidence="6" id="KW-0444">Lipid biosynthesis</keyword>
<evidence type="ECO:0000256" key="17">
    <source>
        <dbReference type="ARBA" id="ARBA00023136"/>
    </source>
</evidence>
<evidence type="ECO:0000256" key="8">
    <source>
        <dbReference type="ARBA" id="ARBA00022692"/>
    </source>
</evidence>
<evidence type="ECO:0000256" key="1">
    <source>
        <dbReference type="ARBA" id="ARBA00001947"/>
    </source>
</evidence>
<dbReference type="InterPro" id="IPR001199">
    <property type="entry name" value="Cyt_B5-like_heme/steroid-bd"/>
</dbReference>
<dbReference type="InterPro" id="IPR036400">
    <property type="entry name" value="Cyt_B5-like_heme/steroid_sf"/>
</dbReference>
<dbReference type="GO" id="GO:0005506">
    <property type="term" value="F:iron ion binding"/>
    <property type="evidence" value="ECO:0007669"/>
    <property type="project" value="InterPro"/>
</dbReference>
<keyword evidence="12" id="KW-0862">Zinc</keyword>
<dbReference type="FunFam" id="3.10.120.10:FF:000002">
    <property type="entry name" value="Cytochrome b5 type B"/>
    <property type="match status" value="1"/>
</dbReference>
<keyword evidence="14" id="KW-0560">Oxidoreductase</keyword>
<evidence type="ECO:0000313" key="21">
    <source>
        <dbReference type="EMBL" id="KAG0011485.1"/>
    </source>
</evidence>
<evidence type="ECO:0000256" key="14">
    <source>
        <dbReference type="ARBA" id="ARBA00023002"/>
    </source>
</evidence>
<protein>
    <submittedName>
        <fullName evidence="21">Fatty acid alpha-hydroxylase</fullName>
    </submittedName>
</protein>
<dbReference type="SMART" id="SM01117">
    <property type="entry name" value="Cyt-b5"/>
    <property type="match status" value="1"/>
</dbReference>
<dbReference type="Gene3D" id="3.10.120.10">
    <property type="entry name" value="Cytochrome b5-like heme/steroid binding domain"/>
    <property type="match status" value="1"/>
</dbReference>
<evidence type="ECO:0000256" key="10">
    <source>
        <dbReference type="ARBA" id="ARBA00022824"/>
    </source>
</evidence>
<dbReference type="PANTHER" id="PTHR12863">
    <property type="entry name" value="FATTY ACID HYDROXYLASE"/>
    <property type="match status" value="1"/>
</dbReference>
<dbReference type="PRINTS" id="PR00363">
    <property type="entry name" value="CYTOCHROMEB5"/>
</dbReference>
<name>A0A9P6MT28_9FUNG</name>
<keyword evidence="18" id="KW-0275">Fatty acid biosynthesis</keyword>
<keyword evidence="9 19" id="KW-0479">Metal-binding</keyword>
<keyword evidence="11" id="KW-0276">Fatty acid metabolism</keyword>
<dbReference type="GO" id="GO:0006633">
    <property type="term" value="P:fatty acid biosynthetic process"/>
    <property type="evidence" value="ECO:0007669"/>
    <property type="project" value="UniProtKB-KW"/>
</dbReference>
<dbReference type="Pfam" id="PF00173">
    <property type="entry name" value="Cyt-b5"/>
    <property type="match status" value="1"/>
</dbReference>
<dbReference type="PROSITE" id="PS50255">
    <property type="entry name" value="CYTOCHROME_B5_2"/>
    <property type="match status" value="1"/>
</dbReference>
<evidence type="ECO:0000256" key="15">
    <source>
        <dbReference type="ARBA" id="ARBA00023004"/>
    </source>
</evidence>
<dbReference type="AlphaFoldDB" id="A0A9P6MT28"/>
<dbReference type="GO" id="GO:0080132">
    <property type="term" value="F:fatty acid 2-hydroxylase activity"/>
    <property type="evidence" value="ECO:0007669"/>
    <property type="project" value="InterPro"/>
</dbReference>
<evidence type="ECO:0000256" key="18">
    <source>
        <dbReference type="ARBA" id="ARBA00023160"/>
    </source>
</evidence>
<keyword evidence="10" id="KW-0256">Endoplasmic reticulum</keyword>
<gene>
    <name evidence="21" type="primary">SCS7_1</name>
    <name evidence="21" type="ORF">BGZ80_000649</name>
</gene>
<dbReference type="PROSITE" id="PS00191">
    <property type="entry name" value="CYTOCHROME_B5_1"/>
    <property type="match status" value="1"/>
</dbReference>
<organism evidence="21 22">
    <name type="scientific">Entomortierella chlamydospora</name>
    <dbReference type="NCBI Taxonomy" id="101097"/>
    <lineage>
        <taxon>Eukaryota</taxon>
        <taxon>Fungi</taxon>
        <taxon>Fungi incertae sedis</taxon>
        <taxon>Mucoromycota</taxon>
        <taxon>Mortierellomycotina</taxon>
        <taxon>Mortierellomycetes</taxon>
        <taxon>Mortierellales</taxon>
        <taxon>Mortierellaceae</taxon>
        <taxon>Entomortierella</taxon>
    </lineage>
</organism>
<comment type="pathway">
    <text evidence="3">Sphingolipid metabolism.</text>
</comment>
<evidence type="ECO:0000256" key="2">
    <source>
        <dbReference type="ARBA" id="ARBA00004477"/>
    </source>
</evidence>
<feature type="domain" description="Cytochrome b5 heme-binding" evidence="20">
    <location>
        <begin position="2"/>
        <end position="81"/>
    </location>
</feature>
<evidence type="ECO:0000256" key="6">
    <source>
        <dbReference type="ARBA" id="ARBA00022516"/>
    </source>
</evidence>
<comment type="pathway">
    <text evidence="4">Lipid metabolism.</text>
</comment>
<dbReference type="InterPro" id="IPR018506">
    <property type="entry name" value="Cyt_B5_heme-BS"/>
</dbReference>
<evidence type="ECO:0000256" key="12">
    <source>
        <dbReference type="ARBA" id="ARBA00022833"/>
    </source>
</evidence>
<dbReference type="GO" id="GO:0020037">
    <property type="term" value="F:heme binding"/>
    <property type="evidence" value="ECO:0007669"/>
    <property type="project" value="UniProtKB-UniRule"/>
</dbReference>
<evidence type="ECO:0000259" key="20">
    <source>
        <dbReference type="PROSITE" id="PS50255"/>
    </source>
</evidence>
<comment type="subcellular location">
    <subcellularLocation>
        <location evidence="2">Endoplasmic reticulum membrane</location>
        <topology evidence="2">Multi-pass membrane protein</topology>
    </subcellularLocation>
</comment>
<keyword evidence="16" id="KW-0443">Lipid metabolism</keyword>
<dbReference type="PANTHER" id="PTHR12863:SF1">
    <property type="entry name" value="FATTY ACID 2-HYDROXYLASE"/>
    <property type="match status" value="1"/>
</dbReference>
<evidence type="ECO:0000256" key="19">
    <source>
        <dbReference type="RuleBase" id="RU362121"/>
    </source>
</evidence>
<evidence type="ECO:0000313" key="22">
    <source>
        <dbReference type="Proteomes" id="UP000703661"/>
    </source>
</evidence>
<keyword evidence="15 19" id="KW-0408">Iron</keyword>
<dbReference type="InterPro" id="IPR014430">
    <property type="entry name" value="Scs7"/>
</dbReference>
<sequence length="310" mass="35622">MALLYSVRQVKAHSNSASCWVTLNNKVYDVSSFVSDHPGGEELILNQAGNDITDLMKDELSHLHSEGAYEMMDEFLIGYLNTTTTTASTNKELKNRAKTPKSGADTIVATDYYDDNDGHFQPTDLATEKKKKFLDLTRPLFWQLWTSDYSKAFYLEQVHIPRHIPGSARIFGSPYLEVLTKTPWYIIPVFWLPVVVYNLTQSLNLGLGVDKVITHFLAGVVLWSLLEYMLHRLVRSVIAEPQGYAMLAGAYFGYILYDMTHYYLHHANVFKSHFREMKTYHLAHHYKNFQGGYGITSKVWDRVFNTELKL</sequence>
<proteinExistence type="inferred from homology"/>
<keyword evidence="17" id="KW-0472">Membrane</keyword>
<evidence type="ECO:0000256" key="13">
    <source>
        <dbReference type="ARBA" id="ARBA00022989"/>
    </source>
</evidence>
<accession>A0A9P6MT28</accession>
<evidence type="ECO:0000256" key="3">
    <source>
        <dbReference type="ARBA" id="ARBA00004991"/>
    </source>
</evidence>
<evidence type="ECO:0000256" key="5">
    <source>
        <dbReference type="ARBA" id="ARBA00005747"/>
    </source>
</evidence>
<comment type="caution">
    <text evidence="21">The sequence shown here is derived from an EMBL/GenBank/DDBJ whole genome shotgun (WGS) entry which is preliminary data.</text>
</comment>